<gene>
    <name evidence="3" type="ORF">V5O48_011755</name>
</gene>
<keyword evidence="2" id="KW-0812">Transmembrane</keyword>
<comment type="caution">
    <text evidence="3">The sequence shown here is derived from an EMBL/GenBank/DDBJ whole genome shotgun (WGS) entry which is preliminary data.</text>
</comment>
<name>A0ABR3F4P3_9AGAR</name>
<feature type="region of interest" description="Disordered" evidence="1">
    <location>
        <begin position="182"/>
        <end position="211"/>
    </location>
</feature>
<evidence type="ECO:0000256" key="2">
    <source>
        <dbReference type="SAM" id="Phobius"/>
    </source>
</evidence>
<protein>
    <submittedName>
        <fullName evidence="3">Uncharacterized protein</fullName>
    </submittedName>
</protein>
<evidence type="ECO:0000313" key="3">
    <source>
        <dbReference type="EMBL" id="KAL0570218.1"/>
    </source>
</evidence>
<dbReference type="Proteomes" id="UP001465976">
    <property type="component" value="Unassembled WGS sequence"/>
</dbReference>
<organism evidence="3 4">
    <name type="scientific">Marasmius crinis-equi</name>
    <dbReference type="NCBI Taxonomy" id="585013"/>
    <lineage>
        <taxon>Eukaryota</taxon>
        <taxon>Fungi</taxon>
        <taxon>Dikarya</taxon>
        <taxon>Basidiomycota</taxon>
        <taxon>Agaricomycotina</taxon>
        <taxon>Agaricomycetes</taxon>
        <taxon>Agaricomycetidae</taxon>
        <taxon>Agaricales</taxon>
        <taxon>Marasmiineae</taxon>
        <taxon>Marasmiaceae</taxon>
        <taxon>Marasmius</taxon>
    </lineage>
</organism>
<proteinExistence type="predicted"/>
<reference evidence="3 4" key="1">
    <citation type="submission" date="2024-02" db="EMBL/GenBank/DDBJ databases">
        <title>A draft genome for the cacao thread blight pathogen Marasmius crinis-equi.</title>
        <authorList>
            <person name="Cohen S.P."/>
            <person name="Baruah I.K."/>
            <person name="Amoako-Attah I."/>
            <person name="Bukari Y."/>
            <person name="Meinhardt L.W."/>
            <person name="Bailey B.A."/>
        </authorList>
    </citation>
    <scope>NUCLEOTIDE SEQUENCE [LARGE SCALE GENOMIC DNA]</scope>
    <source>
        <strain evidence="3 4">GH-76</strain>
    </source>
</reference>
<keyword evidence="2" id="KW-0472">Membrane</keyword>
<keyword evidence="2" id="KW-1133">Transmembrane helix</keyword>
<feature type="transmembrane region" description="Helical" evidence="2">
    <location>
        <begin position="82"/>
        <end position="103"/>
    </location>
</feature>
<keyword evidence="4" id="KW-1185">Reference proteome</keyword>
<sequence>MAVPPLTRSSPVSVSKINIRAERIARQGVWMDAIPVSQHSVPLTTDIDTSSTSPPSLGKPTDASITEVRITSSAKQTTKAHVGGIVGLIVVVLWLVLLAYCVWRPRKKHTLNGGSGSNTDHVRSGDSDPDMEEDGVQLVKQTNTSVLEIEGIGTGTYGITGSDDHNSPSLSSAGLTDTATGLNSSVLRGENPHFTSRDGLIRVARSGHTSP</sequence>
<dbReference type="EMBL" id="JBAHYK010000975">
    <property type="protein sequence ID" value="KAL0570218.1"/>
    <property type="molecule type" value="Genomic_DNA"/>
</dbReference>
<accession>A0ABR3F4P3</accession>
<feature type="region of interest" description="Disordered" evidence="1">
    <location>
        <begin position="109"/>
        <end position="134"/>
    </location>
</feature>
<evidence type="ECO:0000313" key="4">
    <source>
        <dbReference type="Proteomes" id="UP001465976"/>
    </source>
</evidence>
<evidence type="ECO:0000256" key="1">
    <source>
        <dbReference type="SAM" id="MobiDB-lite"/>
    </source>
</evidence>
<feature type="non-terminal residue" evidence="3">
    <location>
        <position position="211"/>
    </location>
</feature>